<sequence>MIEIRLEFQRVLIDNNNTMFMVGTNPNGTPDEIFFLDMTSPLVRIFISSGRSIQDVVGIFLNNRSISRMVFVDMQEQDSITFWQSVQDQIIDRVFVTGHDDILSVNIS</sequence>
<dbReference type="STRING" id="688867.SAMN05660236_1364"/>
<dbReference type="EMBL" id="FUZU01000001">
    <property type="protein sequence ID" value="SKC53605.1"/>
    <property type="molecule type" value="Genomic_DNA"/>
</dbReference>
<dbReference type="AlphaFoldDB" id="A0A1T5JQK3"/>
<evidence type="ECO:0000313" key="1">
    <source>
        <dbReference type="EMBL" id="SKC53605.1"/>
    </source>
</evidence>
<organism evidence="1 2">
    <name type="scientific">Ohtaekwangia koreensis</name>
    <dbReference type="NCBI Taxonomy" id="688867"/>
    <lineage>
        <taxon>Bacteria</taxon>
        <taxon>Pseudomonadati</taxon>
        <taxon>Bacteroidota</taxon>
        <taxon>Cytophagia</taxon>
        <taxon>Cytophagales</taxon>
        <taxon>Fulvivirgaceae</taxon>
        <taxon>Ohtaekwangia</taxon>
    </lineage>
</organism>
<keyword evidence="2" id="KW-1185">Reference proteome</keyword>
<reference evidence="1 2" key="1">
    <citation type="submission" date="2017-02" db="EMBL/GenBank/DDBJ databases">
        <authorList>
            <person name="Peterson S.W."/>
        </authorList>
    </citation>
    <scope>NUCLEOTIDE SEQUENCE [LARGE SCALE GENOMIC DNA]</scope>
    <source>
        <strain evidence="1 2">DSM 25262</strain>
    </source>
</reference>
<proteinExistence type="predicted"/>
<name>A0A1T5JQK3_9BACT</name>
<dbReference type="Proteomes" id="UP000190961">
    <property type="component" value="Unassembled WGS sequence"/>
</dbReference>
<gene>
    <name evidence="1" type="ORF">SAMN05660236_1364</name>
</gene>
<accession>A0A1T5JQK3</accession>
<protein>
    <submittedName>
        <fullName evidence="1">Uncharacterized protein</fullName>
    </submittedName>
</protein>
<evidence type="ECO:0000313" key="2">
    <source>
        <dbReference type="Proteomes" id="UP000190961"/>
    </source>
</evidence>
<dbReference type="RefSeq" id="WP_079685907.1">
    <property type="nucleotide sequence ID" value="NZ_FUZU01000001.1"/>
</dbReference>